<proteinExistence type="inferred from homology"/>
<dbReference type="Pfam" id="PF00139">
    <property type="entry name" value="Lectin_legB"/>
    <property type="match status" value="1"/>
</dbReference>
<evidence type="ECO:0000313" key="4">
    <source>
        <dbReference type="EMBL" id="GAU51612.1"/>
    </source>
</evidence>
<evidence type="ECO:0000256" key="1">
    <source>
        <dbReference type="ARBA" id="ARBA00007606"/>
    </source>
</evidence>
<keyword evidence="5" id="KW-1185">Reference proteome</keyword>
<keyword evidence="2" id="KW-0430">Lectin</keyword>
<dbReference type="OrthoDB" id="1431368at2759"/>
<organism evidence="4 5">
    <name type="scientific">Trifolium subterraneum</name>
    <name type="common">Subterranean clover</name>
    <dbReference type="NCBI Taxonomy" id="3900"/>
    <lineage>
        <taxon>Eukaryota</taxon>
        <taxon>Viridiplantae</taxon>
        <taxon>Streptophyta</taxon>
        <taxon>Embryophyta</taxon>
        <taxon>Tracheophyta</taxon>
        <taxon>Spermatophyta</taxon>
        <taxon>Magnoliopsida</taxon>
        <taxon>eudicotyledons</taxon>
        <taxon>Gunneridae</taxon>
        <taxon>Pentapetalae</taxon>
        <taxon>rosids</taxon>
        <taxon>fabids</taxon>
        <taxon>Fabales</taxon>
        <taxon>Fabaceae</taxon>
        <taxon>Papilionoideae</taxon>
        <taxon>50 kb inversion clade</taxon>
        <taxon>NPAAA clade</taxon>
        <taxon>Hologalegina</taxon>
        <taxon>IRL clade</taxon>
        <taxon>Trifolieae</taxon>
        <taxon>Trifolium</taxon>
    </lineage>
</organism>
<evidence type="ECO:0000256" key="2">
    <source>
        <dbReference type="ARBA" id="ARBA00022734"/>
    </source>
</evidence>
<dbReference type="CDD" id="cd06899">
    <property type="entry name" value="lectin_legume_LecRK_Arcelin_ConA"/>
    <property type="match status" value="1"/>
</dbReference>
<evidence type="ECO:0000259" key="3">
    <source>
        <dbReference type="Pfam" id="PF00139"/>
    </source>
</evidence>
<dbReference type="PANTHER" id="PTHR32401">
    <property type="entry name" value="CONCANAVALIN A-LIKE LECTIN FAMILY PROTEIN"/>
    <property type="match status" value="1"/>
</dbReference>
<accession>A0A2Z6PL26</accession>
<dbReference type="PANTHER" id="PTHR32401:SF49">
    <property type="entry name" value="OS10G0129200 PROTEIN"/>
    <property type="match status" value="1"/>
</dbReference>
<gene>
    <name evidence="4" type="ORF">TSUD_414440</name>
</gene>
<dbReference type="InterPro" id="IPR050258">
    <property type="entry name" value="Leguminous_Lectin"/>
</dbReference>
<dbReference type="Gene3D" id="2.60.120.200">
    <property type="match status" value="1"/>
</dbReference>
<dbReference type="Proteomes" id="UP000242715">
    <property type="component" value="Unassembled WGS sequence"/>
</dbReference>
<evidence type="ECO:0000313" key="5">
    <source>
        <dbReference type="Proteomes" id="UP000242715"/>
    </source>
</evidence>
<dbReference type="InterPro" id="IPR013320">
    <property type="entry name" value="ConA-like_dom_sf"/>
</dbReference>
<dbReference type="GO" id="GO:0009610">
    <property type="term" value="P:response to symbiotic fungus"/>
    <property type="evidence" value="ECO:0007669"/>
    <property type="project" value="UniProtKB-ARBA"/>
</dbReference>
<protein>
    <recommendedName>
        <fullName evidence="3">Legume lectin domain-containing protein</fullName>
    </recommendedName>
</protein>
<dbReference type="AlphaFoldDB" id="A0A2Z6PL26"/>
<dbReference type="GO" id="GO:0030246">
    <property type="term" value="F:carbohydrate binding"/>
    <property type="evidence" value="ECO:0007669"/>
    <property type="project" value="UniProtKB-KW"/>
</dbReference>
<feature type="domain" description="Legume lectin" evidence="3">
    <location>
        <begin position="13"/>
        <end position="237"/>
    </location>
</feature>
<comment type="similarity">
    <text evidence="1">Belongs to the leguminous lectin family.</text>
</comment>
<dbReference type="InterPro" id="IPR001220">
    <property type="entry name" value="Legume_lectin_dom"/>
</dbReference>
<dbReference type="EMBL" id="DF975279">
    <property type="protein sequence ID" value="GAU51612.1"/>
    <property type="molecule type" value="Genomic_DNA"/>
</dbReference>
<name>A0A2Z6PL26_TRISU</name>
<dbReference type="SUPFAM" id="SSF49899">
    <property type="entry name" value="Concanavalin A-like lectins/glucanases"/>
    <property type="match status" value="1"/>
</dbReference>
<reference evidence="5" key="1">
    <citation type="journal article" date="2017" name="Front. Plant Sci.">
        <title>Climate Clever Clovers: New Paradigm to Reduce the Environmental Footprint of Ruminants by Breeding Low Methanogenic Forages Utilizing Haplotype Variation.</title>
        <authorList>
            <person name="Kaur P."/>
            <person name="Appels R."/>
            <person name="Bayer P.E."/>
            <person name="Keeble-Gagnere G."/>
            <person name="Wang J."/>
            <person name="Hirakawa H."/>
            <person name="Shirasawa K."/>
            <person name="Vercoe P."/>
            <person name="Stefanova K."/>
            <person name="Durmic Z."/>
            <person name="Nichols P."/>
            <person name="Revell C."/>
            <person name="Isobe S.N."/>
            <person name="Edwards D."/>
            <person name="Erskine W."/>
        </authorList>
    </citation>
    <scope>NUCLEOTIDE SEQUENCE [LARGE SCALE GENOMIC DNA]</scope>
    <source>
        <strain evidence="5">cv. Daliak</strain>
    </source>
</reference>
<sequence length="304" mass="33753">MKHAEKANSQKKVSFNITTFTYDQSDLIFLGSYLIYTNGDLSLPDPLRSGSLVGRVLYKYPVPIWDSSSGNVASFETSFSYEVWNLRSYEPSDGFVFFLTDPAIAAIPDNSRDGLLGVADANNAFNRFVGVEFDNYANPWDPNYEHIGINLNSLYSAKIMKWRWLNSYGTTLKVNIKYDSASSTLTVVVTDDDGQISTLSQMLDLKWLLPEMALIGISGSSGAYQVNDILSWRAKIYVKKEAPVKFLTDAQEGRSTLRTSDVLVYGWVGGKHACVDLTGVSPLMGLGLGILLWNGQLSKLYQAR</sequence>